<organism evidence="13 14">
    <name type="scientific">Labrus bergylta</name>
    <name type="common">ballan wrasse</name>
    <dbReference type="NCBI Taxonomy" id="56723"/>
    <lineage>
        <taxon>Eukaryota</taxon>
        <taxon>Metazoa</taxon>
        <taxon>Chordata</taxon>
        <taxon>Craniata</taxon>
        <taxon>Vertebrata</taxon>
        <taxon>Euteleostomi</taxon>
        <taxon>Actinopterygii</taxon>
        <taxon>Neopterygii</taxon>
        <taxon>Teleostei</taxon>
        <taxon>Neoteleostei</taxon>
        <taxon>Acanthomorphata</taxon>
        <taxon>Eupercaria</taxon>
        <taxon>Labriformes</taxon>
        <taxon>Labridae</taxon>
        <taxon>Labrus</taxon>
    </lineage>
</organism>
<feature type="transmembrane region" description="Helical" evidence="11">
    <location>
        <begin position="151"/>
        <end position="175"/>
    </location>
</feature>
<dbReference type="GeneID" id="110005037"/>
<evidence type="ECO:0000256" key="2">
    <source>
        <dbReference type="ARBA" id="ARBA00005441"/>
    </source>
</evidence>
<evidence type="ECO:0000256" key="8">
    <source>
        <dbReference type="ARBA" id="ARBA00023136"/>
    </source>
</evidence>
<dbReference type="GO" id="GO:0000139">
    <property type="term" value="C:Golgi membrane"/>
    <property type="evidence" value="ECO:0007669"/>
    <property type="project" value="TreeGrafter"/>
</dbReference>
<dbReference type="InterPro" id="IPR025749">
    <property type="entry name" value="Sphingomyelin_synth-like_dom"/>
</dbReference>
<evidence type="ECO:0000256" key="10">
    <source>
        <dbReference type="SAM" id="MobiDB-lite"/>
    </source>
</evidence>
<keyword evidence="14" id="KW-1185">Reference proteome</keyword>
<dbReference type="GO" id="GO:0005789">
    <property type="term" value="C:endoplasmic reticulum membrane"/>
    <property type="evidence" value="ECO:0007669"/>
    <property type="project" value="TreeGrafter"/>
</dbReference>
<dbReference type="InParanoid" id="A0A3Q3FB58"/>
<dbReference type="GO" id="GO:0047493">
    <property type="term" value="F:ceramide cholinephosphotransferase activity"/>
    <property type="evidence" value="ECO:0007669"/>
    <property type="project" value="TreeGrafter"/>
</dbReference>
<comment type="catalytic activity">
    <reaction evidence="9">
        <text>an N-acylsphing-4-enine + a 1,2-diacyl-sn-glycero-3-phosphoethanolamine = an N-acylsphing-4-enine 1-phosphoethanolamine + a 1,2-diacyl-sn-glycerol</text>
        <dbReference type="Rhea" id="RHEA:36079"/>
        <dbReference type="ChEBI" id="CHEBI:17815"/>
        <dbReference type="ChEBI" id="CHEBI:52639"/>
        <dbReference type="ChEBI" id="CHEBI:64612"/>
        <dbReference type="ChEBI" id="CHEBI:73203"/>
    </reaction>
    <physiologicalReaction direction="left-to-right" evidence="9">
        <dbReference type="Rhea" id="RHEA:36080"/>
    </physiologicalReaction>
</comment>
<evidence type="ECO:0000256" key="4">
    <source>
        <dbReference type="ARBA" id="ARBA00022692"/>
    </source>
</evidence>
<dbReference type="CTD" id="445247"/>
<keyword evidence="8 11" id="KW-0472">Membrane</keyword>
<keyword evidence="4 11" id="KW-0812">Transmembrane</keyword>
<evidence type="ECO:0000256" key="1">
    <source>
        <dbReference type="ARBA" id="ARBA00004141"/>
    </source>
</evidence>
<keyword evidence="6 11" id="KW-1133">Transmembrane helix</keyword>
<feature type="region of interest" description="Disordered" evidence="10">
    <location>
        <begin position="1"/>
        <end position="58"/>
    </location>
</feature>
<sequence>MAASELIQGDDDDNRPHLEVATVSPPTPPRPPRLSNGNPPRHASLPPPPTETHEGKKEECSKLSGLFQQNQLIHSLSRGLRKHCDYTKISVPEERADRLPSEWWKTGVAFLYALFNLVFTTVIITVVHERVPDKSVSPPLPDKFFDYVDRVPWAFTVTEVNGLILSGLWLVQWLFLKHKSIILRRCFFLIGTLYMYRCVTMYITTLPVPGKHMVCAPKLYNDSTGKIWRILQLISGGGLSLTGSHLMCGDFLYSGHTVMCTLSYLFIKEYSPRWMWWYHWLCWLLSASGVLCILIGHEHYSIDVLIGYFATTRTFWWYHTMANTHALRQASNNYLSQTWWNPIFNFLERNVQTPVPIVFSWPVNLPSSCRQRYKIVEGGRDE</sequence>
<proteinExistence type="inferred from homology"/>
<dbReference type="STRING" id="56723.ENSLBEP00000017201"/>
<evidence type="ECO:0000256" key="6">
    <source>
        <dbReference type="ARBA" id="ARBA00022989"/>
    </source>
</evidence>
<dbReference type="PANTHER" id="PTHR21290:SF24">
    <property type="entry name" value="PHOSPHATIDYLCHOLINE:CERAMIDE CHOLINEPHOSPHOTRANSFERASE 2"/>
    <property type="match status" value="1"/>
</dbReference>
<dbReference type="InterPro" id="IPR045221">
    <property type="entry name" value="Sphingomyelin_synth-like"/>
</dbReference>
<feature type="transmembrane region" description="Helical" evidence="11">
    <location>
        <begin position="108"/>
        <end position="131"/>
    </location>
</feature>
<dbReference type="GeneTree" id="ENSGT00940000157370"/>
<evidence type="ECO:0000256" key="5">
    <source>
        <dbReference type="ARBA" id="ARBA00022919"/>
    </source>
</evidence>
<dbReference type="GO" id="GO:0033188">
    <property type="term" value="F:sphingomyelin synthase activity"/>
    <property type="evidence" value="ECO:0007669"/>
    <property type="project" value="TreeGrafter"/>
</dbReference>
<evidence type="ECO:0000259" key="12">
    <source>
        <dbReference type="Pfam" id="PF14360"/>
    </source>
</evidence>
<feature type="transmembrane region" description="Helical" evidence="11">
    <location>
        <begin position="276"/>
        <end position="296"/>
    </location>
</feature>
<keyword evidence="7" id="KW-0443">Lipid metabolism</keyword>
<evidence type="ECO:0000313" key="14">
    <source>
        <dbReference type="Proteomes" id="UP000261660"/>
    </source>
</evidence>
<keyword evidence="5" id="KW-0746">Sphingolipid metabolism</keyword>
<comment type="similarity">
    <text evidence="2">Belongs to the sphingomyelin synthase family.</text>
</comment>
<dbReference type="Proteomes" id="UP000261660">
    <property type="component" value="Unplaced"/>
</dbReference>
<evidence type="ECO:0000313" key="13">
    <source>
        <dbReference type="Ensembl" id="ENSLBEP00000017201.1"/>
    </source>
</evidence>
<dbReference type="RefSeq" id="XP_065806362.1">
    <property type="nucleotide sequence ID" value="XM_065950290.1"/>
</dbReference>
<protein>
    <submittedName>
        <fullName evidence="13">Sphingomyelin synthase 2b</fullName>
    </submittedName>
</protein>
<feature type="transmembrane region" description="Helical" evidence="11">
    <location>
        <begin position="187"/>
        <end position="204"/>
    </location>
</feature>
<dbReference type="Ensembl" id="ENSLBET00000018168.1">
    <property type="protein sequence ID" value="ENSLBEP00000017201.1"/>
    <property type="gene ID" value="ENSLBEG00000013254.1"/>
</dbReference>
<feature type="domain" description="Sphingomyelin synthase-like" evidence="12">
    <location>
        <begin position="247"/>
        <end position="320"/>
    </location>
</feature>
<dbReference type="PANTHER" id="PTHR21290">
    <property type="entry name" value="SPHINGOMYELIN SYNTHETASE"/>
    <property type="match status" value="1"/>
</dbReference>
<evidence type="ECO:0000256" key="11">
    <source>
        <dbReference type="SAM" id="Phobius"/>
    </source>
</evidence>
<dbReference type="RefSeq" id="XP_065806359.1">
    <property type="nucleotide sequence ID" value="XM_065950287.1"/>
</dbReference>
<evidence type="ECO:0000256" key="9">
    <source>
        <dbReference type="ARBA" id="ARBA00049904"/>
    </source>
</evidence>
<accession>A0A3Q3FB58</accession>
<comment type="subcellular location">
    <subcellularLocation>
        <location evidence="1">Membrane</location>
        <topology evidence="1">Multi-pass membrane protein</topology>
    </subcellularLocation>
</comment>
<evidence type="ECO:0000256" key="3">
    <source>
        <dbReference type="ARBA" id="ARBA00022679"/>
    </source>
</evidence>
<dbReference type="AlphaFoldDB" id="A0A3Q3FB58"/>
<dbReference type="GO" id="GO:0005886">
    <property type="term" value="C:plasma membrane"/>
    <property type="evidence" value="ECO:0007669"/>
    <property type="project" value="TreeGrafter"/>
</dbReference>
<name>A0A3Q3FB58_9LABR</name>
<dbReference type="RefSeq" id="XP_065806361.1">
    <property type="nucleotide sequence ID" value="XM_065950289.1"/>
</dbReference>
<dbReference type="GO" id="GO:0046513">
    <property type="term" value="P:ceramide biosynthetic process"/>
    <property type="evidence" value="ECO:0007669"/>
    <property type="project" value="TreeGrafter"/>
</dbReference>
<dbReference type="Pfam" id="PF14360">
    <property type="entry name" value="PAP2_C"/>
    <property type="match status" value="1"/>
</dbReference>
<evidence type="ECO:0000256" key="7">
    <source>
        <dbReference type="ARBA" id="ARBA00023098"/>
    </source>
</evidence>
<reference evidence="13" key="2">
    <citation type="submission" date="2025-09" db="UniProtKB">
        <authorList>
            <consortium name="Ensembl"/>
        </authorList>
    </citation>
    <scope>IDENTIFICATION</scope>
</reference>
<keyword evidence="3" id="KW-0808">Transferase</keyword>
<reference evidence="13" key="1">
    <citation type="submission" date="2025-08" db="UniProtKB">
        <authorList>
            <consortium name="Ensembl"/>
        </authorList>
    </citation>
    <scope>IDENTIFICATION</scope>
</reference>
<dbReference type="RefSeq" id="XP_065806360.1">
    <property type="nucleotide sequence ID" value="XM_065950288.1"/>
</dbReference>
<dbReference type="GO" id="GO:0006686">
    <property type="term" value="P:sphingomyelin biosynthetic process"/>
    <property type="evidence" value="ECO:0007669"/>
    <property type="project" value="TreeGrafter"/>
</dbReference>
<dbReference type="OrthoDB" id="422827at2759"/>